<dbReference type="Gene3D" id="3.40.50.720">
    <property type="entry name" value="NAD(P)-binding Rossmann-like Domain"/>
    <property type="match status" value="1"/>
</dbReference>
<dbReference type="InterPro" id="IPR002347">
    <property type="entry name" value="SDR_fam"/>
</dbReference>
<dbReference type="Proteomes" id="UP000053599">
    <property type="component" value="Unassembled WGS sequence"/>
</dbReference>
<protein>
    <submittedName>
        <fullName evidence="2">Uncharacterized protein</fullName>
    </submittedName>
</protein>
<evidence type="ECO:0000313" key="2">
    <source>
        <dbReference type="EMBL" id="KIV78397.1"/>
    </source>
</evidence>
<gene>
    <name evidence="2" type="ORF">PV11_10119</name>
</gene>
<name>A0A0D1Y696_9EURO</name>
<dbReference type="EMBL" id="KN846954">
    <property type="protein sequence ID" value="KIV78397.1"/>
    <property type="molecule type" value="Genomic_DNA"/>
</dbReference>
<reference evidence="2 3" key="1">
    <citation type="submission" date="2015-01" db="EMBL/GenBank/DDBJ databases">
        <title>The Genome Sequence of Exophiala sideris CBS121828.</title>
        <authorList>
            <consortium name="The Broad Institute Genomics Platform"/>
            <person name="Cuomo C."/>
            <person name="de Hoog S."/>
            <person name="Gorbushina A."/>
            <person name="Stielow B."/>
            <person name="Teixiera M."/>
            <person name="Abouelleil A."/>
            <person name="Chapman S.B."/>
            <person name="Priest M."/>
            <person name="Young S.K."/>
            <person name="Wortman J."/>
            <person name="Nusbaum C."/>
            <person name="Birren B."/>
        </authorList>
    </citation>
    <scope>NUCLEOTIDE SEQUENCE [LARGE SCALE GENOMIC DNA]</scope>
    <source>
        <strain evidence="2 3">CBS 121828</strain>
    </source>
</reference>
<comment type="similarity">
    <text evidence="1">Belongs to the short-chain dehydrogenases/reductases (SDR) family.</text>
</comment>
<dbReference type="PANTHER" id="PTHR43976:SF6">
    <property type="entry name" value="OXIDOREDUCTASE, PUTATIVE (AFU_ORTHOLOGUE AFUA_1G13950)-RELATED"/>
    <property type="match status" value="1"/>
</dbReference>
<proteinExistence type="inferred from homology"/>
<accession>A0A0D1Y696</accession>
<dbReference type="OrthoDB" id="1274115at2759"/>
<evidence type="ECO:0000256" key="1">
    <source>
        <dbReference type="RuleBase" id="RU000363"/>
    </source>
</evidence>
<dbReference type="HOGENOM" id="CLU_010194_2_9_1"/>
<dbReference type="InterPro" id="IPR036291">
    <property type="entry name" value="NAD(P)-bd_dom_sf"/>
</dbReference>
<evidence type="ECO:0000313" key="3">
    <source>
        <dbReference type="Proteomes" id="UP000053599"/>
    </source>
</evidence>
<sequence length="293" mass="31275">MSKNFSKPVWLITGSSSGLGLALTRYALSQGHKVIATSRTPSKTPDLVSEVEQQGSKWLALDNTQSNQDIKATIERAEALFGGIDVLVNNAGYCVLGALEDTPDADIVAQMQTNFLGPVRIMQAVLPGMRTRRSGVILNVSSTQGFCPSQACGVYAASKAALEAISEACSVEVASFGIRVLIIEPGAFRTNFSSAGSAKIISPSEEYAGQHVVGQRLGHVVRLPELAMGDPEKAARVMFESATGEGDAGSLIERERLLRIIIGPDSWKRIDEKVDELRRSTDLLKAVAASTNL</sequence>
<dbReference type="CDD" id="cd05374">
    <property type="entry name" value="17beta-HSD-like_SDR_c"/>
    <property type="match status" value="1"/>
</dbReference>
<dbReference type="InterPro" id="IPR051911">
    <property type="entry name" value="SDR_oxidoreductase"/>
</dbReference>
<dbReference type="STRING" id="1016849.A0A0D1Y696"/>
<dbReference type="PRINTS" id="PR00080">
    <property type="entry name" value="SDRFAMILY"/>
</dbReference>
<dbReference type="Pfam" id="PF00106">
    <property type="entry name" value="adh_short"/>
    <property type="match status" value="1"/>
</dbReference>
<dbReference type="SUPFAM" id="SSF51735">
    <property type="entry name" value="NAD(P)-binding Rossmann-fold domains"/>
    <property type="match status" value="1"/>
</dbReference>
<dbReference type="AlphaFoldDB" id="A0A0D1Y696"/>
<dbReference type="PRINTS" id="PR00081">
    <property type="entry name" value="GDHRDH"/>
</dbReference>
<dbReference type="PANTHER" id="PTHR43976">
    <property type="entry name" value="SHORT CHAIN DEHYDROGENASE"/>
    <property type="match status" value="1"/>
</dbReference>
<organism evidence="2 3">
    <name type="scientific">Exophiala sideris</name>
    <dbReference type="NCBI Taxonomy" id="1016849"/>
    <lineage>
        <taxon>Eukaryota</taxon>
        <taxon>Fungi</taxon>
        <taxon>Dikarya</taxon>
        <taxon>Ascomycota</taxon>
        <taxon>Pezizomycotina</taxon>
        <taxon>Eurotiomycetes</taxon>
        <taxon>Chaetothyriomycetidae</taxon>
        <taxon>Chaetothyriales</taxon>
        <taxon>Herpotrichiellaceae</taxon>
        <taxon>Exophiala</taxon>
    </lineage>
</organism>